<evidence type="ECO:0000313" key="4">
    <source>
        <dbReference type="Proteomes" id="UP000027219"/>
    </source>
</evidence>
<feature type="domain" description="Glycosyltransferase subfamily 4-like N-terminal" evidence="2">
    <location>
        <begin position="17"/>
        <end position="175"/>
    </location>
</feature>
<accession>A0A066USF0</accession>
<dbReference type="Pfam" id="PF00534">
    <property type="entry name" value="Glycos_transf_1"/>
    <property type="match status" value="1"/>
</dbReference>
<dbReference type="PANTHER" id="PTHR45947">
    <property type="entry name" value="SULFOQUINOVOSYL TRANSFERASE SQD2"/>
    <property type="match status" value="1"/>
</dbReference>
<dbReference type="STRING" id="212667.VFDL14_04555"/>
<dbReference type="InterPro" id="IPR050194">
    <property type="entry name" value="Glycosyltransferase_grp1"/>
</dbReference>
<evidence type="ECO:0000259" key="1">
    <source>
        <dbReference type="Pfam" id="PF00534"/>
    </source>
</evidence>
<reference evidence="3 4" key="1">
    <citation type="submission" date="2014-02" db="EMBL/GenBank/DDBJ databases">
        <title>Vibrio fortis Dalian14 Genome Sequencing.</title>
        <authorList>
            <person name="Wang Y."/>
            <person name="Song L."/>
            <person name="Liu G."/>
            <person name="Ding J."/>
        </authorList>
    </citation>
    <scope>NUCLEOTIDE SEQUENCE [LARGE SCALE GENOMIC DNA]</scope>
    <source>
        <strain evidence="3 4">Dalian14</strain>
    </source>
</reference>
<dbReference type="Gene3D" id="3.40.50.2000">
    <property type="entry name" value="Glycogen Phosphorylase B"/>
    <property type="match status" value="2"/>
</dbReference>
<dbReference type="EMBL" id="JFFR01000002">
    <property type="protein sequence ID" value="KDN30010.1"/>
    <property type="molecule type" value="Genomic_DNA"/>
</dbReference>
<comment type="caution">
    <text evidence="3">The sequence shown here is derived from an EMBL/GenBank/DDBJ whole genome shotgun (WGS) entry which is preliminary data.</text>
</comment>
<proteinExistence type="predicted"/>
<sequence length="366" mass="41020">MKAQGKKIIHVVQHLAPGGLETLTLDLLRLADPKDQVLIVSLEGQRDSSINNWPKLEQYRSQIVFLDKKPGVQFNVLLSLIKAFSSIKPDVVHTHHIGPLLYAGYAARLCSVPYRIHTEHDAWHLKNAKRRRLQAIALQFAKPMLVADAAKVYNQLCSVFSYKNITTIRNGIDCEKFRPNSKVAARRLFNLGEDDFIVGCAGRLEEVKGQDQLIKALPLIPKRIKIAIAGDGSQREALEQLAKKLKVSDRVMFLGLVEDMVSFYNSLDVFCLPSRSEGLPLSALEAQACNIPTVAMDVGAVKETLCPVTGHLVKADNVPHLAYSLFKTSQNDSLENFSNPRRYVLEHFNISDMVDSYNKLSEERYV</sequence>
<protein>
    <submittedName>
        <fullName evidence="3">Glycosyl transferase</fullName>
    </submittedName>
</protein>
<dbReference type="SUPFAM" id="SSF53756">
    <property type="entry name" value="UDP-Glycosyltransferase/glycogen phosphorylase"/>
    <property type="match status" value="1"/>
</dbReference>
<name>A0A066USF0_9VIBR</name>
<dbReference type="OrthoDB" id="9775208at2"/>
<dbReference type="RefSeq" id="WP_032548987.1">
    <property type="nucleotide sequence ID" value="NZ_JFFR01000002.1"/>
</dbReference>
<gene>
    <name evidence="3" type="ORF">VFDL14_04555</name>
</gene>
<dbReference type="InterPro" id="IPR028098">
    <property type="entry name" value="Glyco_trans_4-like_N"/>
</dbReference>
<dbReference type="PANTHER" id="PTHR45947:SF3">
    <property type="entry name" value="SULFOQUINOVOSYL TRANSFERASE SQD2"/>
    <property type="match status" value="1"/>
</dbReference>
<evidence type="ECO:0000313" key="3">
    <source>
        <dbReference type="EMBL" id="KDN30010.1"/>
    </source>
</evidence>
<dbReference type="Pfam" id="PF13439">
    <property type="entry name" value="Glyco_transf_4"/>
    <property type="match status" value="1"/>
</dbReference>
<dbReference type="AlphaFoldDB" id="A0A066USF0"/>
<evidence type="ECO:0000259" key="2">
    <source>
        <dbReference type="Pfam" id="PF13439"/>
    </source>
</evidence>
<keyword evidence="4" id="KW-1185">Reference proteome</keyword>
<feature type="domain" description="Glycosyl transferase family 1" evidence="1">
    <location>
        <begin position="190"/>
        <end position="325"/>
    </location>
</feature>
<keyword evidence="3" id="KW-0808">Transferase</keyword>
<dbReference type="GO" id="GO:0016757">
    <property type="term" value="F:glycosyltransferase activity"/>
    <property type="evidence" value="ECO:0007669"/>
    <property type="project" value="InterPro"/>
</dbReference>
<dbReference type="InterPro" id="IPR001296">
    <property type="entry name" value="Glyco_trans_1"/>
</dbReference>
<organism evidence="3 4">
    <name type="scientific">Vibrio fortis</name>
    <dbReference type="NCBI Taxonomy" id="212667"/>
    <lineage>
        <taxon>Bacteria</taxon>
        <taxon>Pseudomonadati</taxon>
        <taxon>Pseudomonadota</taxon>
        <taxon>Gammaproteobacteria</taxon>
        <taxon>Vibrionales</taxon>
        <taxon>Vibrionaceae</taxon>
        <taxon>Vibrio</taxon>
    </lineage>
</organism>
<dbReference type="Proteomes" id="UP000027219">
    <property type="component" value="Unassembled WGS sequence"/>
</dbReference>